<evidence type="ECO:0000313" key="2">
    <source>
        <dbReference type="Proteomes" id="UP000294933"/>
    </source>
</evidence>
<proteinExistence type="predicted"/>
<gene>
    <name evidence="1" type="ORF">BD410DRAFT_842670</name>
</gene>
<dbReference type="VEuPathDB" id="FungiDB:BD410DRAFT_842670"/>
<name>A0A4Y7PT84_9AGAM</name>
<organism evidence="1 2">
    <name type="scientific">Rickenella mellea</name>
    <dbReference type="NCBI Taxonomy" id="50990"/>
    <lineage>
        <taxon>Eukaryota</taxon>
        <taxon>Fungi</taxon>
        <taxon>Dikarya</taxon>
        <taxon>Basidiomycota</taxon>
        <taxon>Agaricomycotina</taxon>
        <taxon>Agaricomycetes</taxon>
        <taxon>Hymenochaetales</taxon>
        <taxon>Rickenellaceae</taxon>
        <taxon>Rickenella</taxon>
    </lineage>
</organism>
<reference evidence="1 2" key="1">
    <citation type="submission" date="2018-06" db="EMBL/GenBank/DDBJ databases">
        <title>A transcriptomic atlas of mushroom development highlights an independent origin of complex multicellularity.</title>
        <authorList>
            <consortium name="DOE Joint Genome Institute"/>
            <person name="Krizsan K."/>
            <person name="Almasi E."/>
            <person name="Merenyi Z."/>
            <person name="Sahu N."/>
            <person name="Viragh M."/>
            <person name="Koszo T."/>
            <person name="Mondo S."/>
            <person name="Kiss B."/>
            <person name="Balint B."/>
            <person name="Kues U."/>
            <person name="Barry K."/>
            <person name="Hegedus J.C."/>
            <person name="Henrissat B."/>
            <person name="Johnson J."/>
            <person name="Lipzen A."/>
            <person name="Ohm R."/>
            <person name="Nagy I."/>
            <person name="Pangilinan J."/>
            <person name="Yan J."/>
            <person name="Xiong Y."/>
            <person name="Grigoriev I.V."/>
            <person name="Hibbett D.S."/>
            <person name="Nagy L.G."/>
        </authorList>
    </citation>
    <scope>NUCLEOTIDE SEQUENCE [LARGE SCALE GENOMIC DNA]</scope>
    <source>
        <strain evidence="1 2">SZMC22713</strain>
    </source>
</reference>
<dbReference type="Proteomes" id="UP000294933">
    <property type="component" value="Unassembled WGS sequence"/>
</dbReference>
<dbReference type="EMBL" id="ML170205">
    <property type="protein sequence ID" value="TDL18627.1"/>
    <property type="molecule type" value="Genomic_DNA"/>
</dbReference>
<evidence type="ECO:0000313" key="1">
    <source>
        <dbReference type="EMBL" id="TDL18627.1"/>
    </source>
</evidence>
<sequence length="118" mass="13118">MTAKDAIGNWLSVLTTMRAVRLTFILINRLVLNLRQVTHTQEENAPTIDAIGTIQEPAFAVNSILGNLGAPLRVGPEDDYYDDEIEEIAGDDEAEVVEEREIVNQTDIIEEPRNPSDV</sequence>
<dbReference type="AlphaFoldDB" id="A0A4Y7PT84"/>
<keyword evidence="2" id="KW-1185">Reference proteome</keyword>
<accession>A0A4Y7PT84</accession>
<protein>
    <submittedName>
        <fullName evidence="1">Uncharacterized protein</fullName>
    </submittedName>
</protein>